<keyword evidence="2 5" id="KW-0812">Transmembrane</keyword>
<gene>
    <name evidence="6" type="ORF">PCAL00307_LOCUS4708</name>
    <name evidence="7" type="ORF">PECAL_1P32530</name>
</gene>
<dbReference type="Proteomes" id="UP000789595">
    <property type="component" value="Unassembled WGS sequence"/>
</dbReference>
<dbReference type="InterPro" id="IPR023352">
    <property type="entry name" value="MAPEG-like_dom_sf"/>
</dbReference>
<dbReference type="EMBL" id="CAKKNE010000001">
    <property type="protein sequence ID" value="CAH0366744.1"/>
    <property type="molecule type" value="Genomic_DNA"/>
</dbReference>
<evidence type="ECO:0000256" key="3">
    <source>
        <dbReference type="ARBA" id="ARBA00022989"/>
    </source>
</evidence>
<evidence type="ECO:0000256" key="4">
    <source>
        <dbReference type="ARBA" id="ARBA00023136"/>
    </source>
</evidence>
<dbReference type="InterPro" id="IPR001129">
    <property type="entry name" value="Membr-assoc_MAPEG"/>
</dbReference>
<protein>
    <submittedName>
        <fullName evidence="6">Uncharacterized protein</fullName>
    </submittedName>
</protein>
<dbReference type="AlphaFoldDB" id="A0A7S3ZP20"/>
<name>A0A7S3ZP20_9STRA</name>
<reference evidence="6" key="1">
    <citation type="submission" date="2021-01" db="EMBL/GenBank/DDBJ databases">
        <authorList>
            <person name="Corre E."/>
            <person name="Pelletier E."/>
            <person name="Niang G."/>
            <person name="Scheremetjew M."/>
            <person name="Finn R."/>
            <person name="Kale V."/>
            <person name="Holt S."/>
            <person name="Cochrane G."/>
            <person name="Meng A."/>
            <person name="Brown T."/>
            <person name="Cohen L."/>
        </authorList>
    </citation>
    <scope>NUCLEOTIDE SEQUENCE</scope>
    <source>
        <strain evidence="6">CCMP1756</strain>
    </source>
</reference>
<comment type="subcellular location">
    <subcellularLocation>
        <location evidence="1">Membrane</location>
    </subcellularLocation>
</comment>
<evidence type="ECO:0000313" key="6">
    <source>
        <dbReference type="EMBL" id="CAE0689274.1"/>
    </source>
</evidence>
<reference evidence="7" key="2">
    <citation type="submission" date="2021-11" db="EMBL/GenBank/DDBJ databases">
        <authorList>
            <consortium name="Genoscope - CEA"/>
            <person name="William W."/>
        </authorList>
    </citation>
    <scope>NUCLEOTIDE SEQUENCE</scope>
</reference>
<keyword evidence="3 5" id="KW-1133">Transmembrane helix</keyword>
<sequence length="190" mass="21198">MWNRARAALEEARIMGVPTINTSTWFGAGTASAAVLTPAQVAAVAPLVRVTAAYIVMYYSFCFFQSWSKLYLRRTLPPNADGKKPTLVQLKYGAYGSKNNGSPRTRTLRLLGDRTFLNTLEQAPPFLVSLWACGLLADVELAAFCGKGYIFFRCLYPIVFRKGMPWLLLSTVPCYNLIWYMLFRAVVACA</sequence>
<keyword evidence="8" id="KW-1185">Reference proteome</keyword>
<dbReference type="OrthoDB" id="194427at2759"/>
<organism evidence="6">
    <name type="scientific">Pelagomonas calceolata</name>
    <dbReference type="NCBI Taxonomy" id="35677"/>
    <lineage>
        <taxon>Eukaryota</taxon>
        <taxon>Sar</taxon>
        <taxon>Stramenopiles</taxon>
        <taxon>Ochrophyta</taxon>
        <taxon>Pelagophyceae</taxon>
        <taxon>Pelagomonadales</taxon>
        <taxon>Pelagomonadaceae</taxon>
        <taxon>Pelagomonas</taxon>
    </lineage>
</organism>
<dbReference type="EMBL" id="HBIW01005705">
    <property type="protein sequence ID" value="CAE0689274.1"/>
    <property type="molecule type" value="Transcribed_RNA"/>
</dbReference>
<accession>A0A7S3ZP20</accession>
<evidence type="ECO:0000313" key="8">
    <source>
        <dbReference type="Proteomes" id="UP000789595"/>
    </source>
</evidence>
<dbReference type="GO" id="GO:0016020">
    <property type="term" value="C:membrane"/>
    <property type="evidence" value="ECO:0007669"/>
    <property type="project" value="UniProtKB-SubCell"/>
</dbReference>
<dbReference type="SUPFAM" id="SSF161084">
    <property type="entry name" value="MAPEG domain-like"/>
    <property type="match status" value="1"/>
</dbReference>
<evidence type="ECO:0000256" key="1">
    <source>
        <dbReference type="ARBA" id="ARBA00004370"/>
    </source>
</evidence>
<dbReference type="Pfam" id="PF01124">
    <property type="entry name" value="MAPEG"/>
    <property type="match status" value="1"/>
</dbReference>
<dbReference type="Gene3D" id="1.20.120.550">
    <property type="entry name" value="Membrane associated eicosanoid/glutathione metabolism-like domain"/>
    <property type="match status" value="1"/>
</dbReference>
<evidence type="ECO:0000313" key="7">
    <source>
        <dbReference type="EMBL" id="CAH0366744.1"/>
    </source>
</evidence>
<evidence type="ECO:0000256" key="5">
    <source>
        <dbReference type="SAM" id="Phobius"/>
    </source>
</evidence>
<keyword evidence="4 5" id="KW-0472">Membrane</keyword>
<feature type="transmembrane region" description="Helical" evidence="5">
    <location>
        <begin position="41"/>
        <end position="64"/>
    </location>
</feature>
<evidence type="ECO:0000256" key="2">
    <source>
        <dbReference type="ARBA" id="ARBA00022692"/>
    </source>
</evidence>
<proteinExistence type="predicted"/>
<feature type="transmembrane region" description="Helical" evidence="5">
    <location>
        <begin position="166"/>
        <end position="187"/>
    </location>
</feature>